<sequence length="144" mass="16545">GEAGPPGNWSDPEVVELLQLWADESVQIELESCLRNQHVFNRIAEVLREKGIHRTGDQCREKIKKMKLEYRRIKDNSKAPRGGRTWKFYEVMDRVLTSRPALAYGSLSFTLVFFFSAGEGNKACLCHFACCTYSSLLLCIHRFQ</sequence>
<dbReference type="Gene3D" id="1.10.10.60">
    <property type="entry name" value="Homeodomain-like"/>
    <property type="match status" value="1"/>
</dbReference>
<reference evidence="2" key="1">
    <citation type="submission" date="2025-08" db="UniProtKB">
        <authorList>
            <consortium name="Ensembl"/>
        </authorList>
    </citation>
    <scope>IDENTIFICATION</scope>
</reference>
<evidence type="ECO:0000313" key="3">
    <source>
        <dbReference type="Proteomes" id="UP000694560"/>
    </source>
</evidence>
<evidence type="ECO:0000259" key="1">
    <source>
        <dbReference type="Pfam" id="PF13837"/>
    </source>
</evidence>
<dbReference type="Ensembl" id="ENSMCST00000022993.1">
    <property type="protein sequence ID" value="ENSMCSP00000022418.1"/>
    <property type="gene ID" value="ENSMCSG00000015645.1"/>
</dbReference>
<dbReference type="OrthoDB" id="9391798at2759"/>
<proteinExistence type="predicted"/>
<dbReference type="PANTHER" id="PTHR47595">
    <property type="entry name" value="HEAT SHOCK 70 KDA PROTEIN 14"/>
    <property type="match status" value="1"/>
</dbReference>
<dbReference type="Pfam" id="PF13837">
    <property type="entry name" value="Myb_DNA-bind_4"/>
    <property type="match status" value="1"/>
</dbReference>
<organism evidence="2 3">
    <name type="scientific">Malurus cyaneus samueli</name>
    <dbReference type="NCBI Taxonomy" id="2593467"/>
    <lineage>
        <taxon>Eukaryota</taxon>
        <taxon>Metazoa</taxon>
        <taxon>Chordata</taxon>
        <taxon>Craniata</taxon>
        <taxon>Vertebrata</taxon>
        <taxon>Euteleostomi</taxon>
        <taxon>Archelosauria</taxon>
        <taxon>Archosauria</taxon>
        <taxon>Dinosauria</taxon>
        <taxon>Saurischia</taxon>
        <taxon>Theropoda</taxon>
        <taxon>Coelurosauria</taxon>
        <taxon>Aves</taxon>
        <taxon>Neognathae</taxon>
        <taxon>Neoaves</taxon>
        <taxon>Telluraves</taxon>
        <taxon>Australaves</taxon>
        <taxon>Passeriformes</taxon>
        <taxon>Meliphagoidea</taxon>
        <taxon>Maluridae</taxon>
        <taxon>Malurus</taxon>
    </lineage>
</organism>
<dbReference type="Proteomes" id="UP000694560">
    <property type="component" value="Unplaced"/>
</dbReference>
<accession>A0A8C5UM47</accession>
<evidence type="ECO:0000313" key="2">
    <source>
        <dbReference type="Ensembl" id="ENSMCSP00000022418.1"/>
    </source>
</evidence>
<name>A0A8C5UM47_9PASS</name>
<protein>
    <recommendedName>
        <fullName evidence="1">Myb/SANT-like DNA-binding domain-containing protein</fullName>
    </recommendedName>
</protein>
<dbReference type="PANTHER" id="PTHR47595:SF1">
    <property type="entry name" value="MYB_SANT-LIKE DNA-BINDING DOMAIN-CONTAINING PROTEIN"/>
    <property type="match status" value="1"/>
</dbReference>
<keyword evidence="3" id="KW-1185">Reference proteome</keyword>
<dbReference type="InterPro" id="IPR044822">
    <property type="entry name" value="Myb_DNA-bind_4"/>
</dbReference>
<dbReference type="AlphaFoldDB" id="A0A8C5UM47"/>
<reference evidence="2" key="2">
    <citation type="submission" date="2025-09" db="UniProtKB">
        <authorList>
            <consortium name="Ensembl"/>
        </authorList>
    </citation>
    <scope>IDENTIFICATION</scope>
</reference>
<feature type="domain" description="Myb/SANT-like DNA-binding" evidence="1">
    <location>
        <begin position="8"/>
        <end position="94"/>
    </location>
</feature>
<dbReference type="FunFam" id="1.10.10.60:FF:000032">
    <property type="entry name" value="Zinc finger and SCAN domain-containing 20"/>
    <property type="match status" value="1"/>
</dbReference>